<comment type="caution">
    <text evidence="1">The sequence shown here is derived from an EMBL/GenBank/DDBJ whole genome shotgun (WGS) entry which is preliminary data.</text>
</comment>
<dbReference type="Proteomes" id="UP001454036">
    <property type="component" value="Unassembled WGS sequence"/>
</dbReference>
<sequence length="230" mass="26833">MKPSNSYKEVQKLIGCLAVLNRFISKSGERNLPFFKNLRRTSMENFVWDEECKVAFQELKSYFGSPQLLSRPEPGERLQVYLAISDVAVKVMNRIMFKGIKNSILQSEVGLPTDMRIGFEEESNDQRLKEYLKFVDELRDEAVYKTLKYKQLMARSYNRRVKNCQFHSGDLVLRLCSASQPKKQSKLSPKWEGHYRVKRIVGPSTYELEDLDGKAVPRTWHASKLCKCYE</sequence>
<accession>A0AAV3RI40</accession>
<protein>
    <submittedName>
        <fullName evidence="1">Uncharacterized protein</fullName>
    </submittedName>
</protein>
<evidence type="ECO:0000313" key="2">
    <source>
        <dbReference type="Proteomes" id="UP001454036"/>
    </source>
</evidence>
<keyword evidence="2" id="KW-1185">Reference proteome</keyword>
<organism evidence="1 2">
    <name type="scientific">Lithospermum erythrorhizon</name>
    <name type="common">Purple gromwell</name>
    <name type="synonym">Lithospermum officinale var. erythrorhizon</name>
    <dbReference type="NCBI Taxonomy" id="34254"/>
    <lineage>
        <taxon>Eukaryota</taxon>
        <taxon>Viridiplantae</taxon>
        <taxon>Streptophyta</taxon>
        <taxon>Embryophyta</taxon>
        <taxon>Tracheophyta</taxon>
        <taxon>Spermatophyta</taxon>
        <taxon>Magnoliopsida</taxon>
        <taxon>eudicotyledons</taxon>
        <taxon>Gunneridae</taxon>
        <taxon>Pentapetalae</taxon>
        <taxon>asterids</taxon>
        <taxon>lamiids</taxon>
        <taxon>Boraginales</taxon>
        <taxon>Boraginaceae</taxon>
        <taxon>Boraginoideae</taxon>
        <taxon>Lithospermeae</taxon>
        <taxon>Lithospermum</taxon>
    </lineage>
</organism>
<dbReference type="EMBL" id="BAABME010026935">
    <property type="protein sequence ID" value="GAA0174786.1"/>
    <property type="molecule type" value="Genomic_DNA"/>
</dbReference>
<proteinExistence type="predicted"/>
<dbReference type="AlphaFoldDB" id="A0AAV3RI40"/>
<dbReference type="Gene3D" id="3.30.70.270">
    <property type="match status" value="1"/>
</dbReference>
<dbReference type="InterPro" id="IPR043128">
    <property type="entry name" value="Rev_trsase/Diguanyl_cyclase"/>
</dbReference>
<dbReference type="PANTHER" id="PTHR48475">
    <property type="entry name" value="RIBONUCLEASE H"/>
    <property type="match status" value="1"/>
</dbReference>
<dbReference type="PANTHER" id="PTHR48475:SF2">
    <property type="entry name" value="RIBONUCLEASE H"/>
    <property type="match status" value="1"/>
</dbReference>
<gene>
    <name evidence="1" type="ORF">LIER_41782</name>
</gene>
<dbReference type="InterPro" id="IPR043502">
    <property type="entry name" value="DNA/RNA_pol_sf"/>
</dbReference>
<name>A0AAV3RI40_LITER</name>
<evidence type="ECO:0000313" key="1">
    <source>
        <dbReference type="EMBL" id="GAA0174786.1"/>
    </source>
</evidence>
<dbReference type="SUPFAM" id="SSF56672">
    <property type="entry name" value="DNA/RNA polymerases"/>
    <property type="match status" value="1"/>
</dbReference>
<reference evidence="1 2" key="1">
    <citation type="submission" date="2024-01" db="EMBL/GenBank/DDBJ databases">
        <title>The complete chloroplast genome sequence of Lithospermum erythrorhizon: insights into the phylogenetic relationship among Boraginaceae species and the maternal lineages of purple gromwells.</title>
        <authorList>
            <person name="Okada T."/>
            <person name="Watanabe K."/>
        </authorList>
    </citation>
    <scope>NUCLEOTIDE SEQUENCE [LARGE SCALE GENOMIC DNA]</scope>
</reference>